<feature type="compositionally biased region" description="Basic and acidic residues" evidence="1">
    <location>
        <begin position="1"/>
        <end position="10"/>
    </location>
</feature>
<accession>A0A699XS65</accession>
<evidence type="ECO:0000256" key="1">
    <source>
        <dbReference type="SAM" id="MobiDB-lite"/>
    </source>
</evidence>
<feature type="non-terminal residue" evidence="2">
    <location>
        <position position="79"/>
    </location>
</feature>
<dbReference type="EMBL" id="BKCJ011888241">
    <property type="protein sequence ID" value="GFD61210.1"/>
    <property type="molecule type" value="Genomic_DNA"/>
</dbReference>
<name>A0A699XS65_TANCI</name>
<feature type="region of interest" description="Disordered" evidence="1">
    <location>
        <begin position="1"/>
        <end position="48"/>
    </location>
</feature>
<protein>
    <submittedName>
        <fullName evidence="2">Uncharacterized protein</fullName>
    </submittedName>
</protein>
<gene>
    <name evidence="2" type="ORF">Tci_933179</name>
</gene>
<organism evidence="2">
    <name type="scientific">Tanacetum cinerariifolium</name>
    <name type="common">Dalmatian daisy</name>
    <name type="synonym">Chrysanthemum cinerariifolium</name>
    <dbReference type="NCBI Taxonomy" id="118510"/>
    <lineage>
        <taxon>Eukaryota</taxon>
        <taxon>Viridiplantae</taxon>
        <taxon>Streptophyta</taxon>
        <taxon>Embryophyta</taxon>
        <taxon>Tracheophyta</taxon>
        <taxon>Spermatophyta</taxon>
        <taxon>Magnoliopsida</taxon>
        <taxon>eudicotyledons</taxon>
        <taxon>Gunneridae</taxon>
        <taxon>Pentapetalae</taxon>
        <taxon>asterids</taxon>
        <taxon>campanulids</taxon>
        <taxon>Asterales</taxon>
        <taxon>Asteraceae</taxon>
        <taxon>Asteroideae</taxon>
        <taxon>Anthemideae</taxon>
        <taxon>Anthemidinae</taxon>
        <taxon>Tanacetum</taxon>
    </lineage>
</organism>
<evidence type="ECO:0000313" key="2">
    <source>
        <dbReference type="EMBL" id="GFD61210.1"/>
    </source>
</evidence>
<comment type="caution">
    <text evidence="2">The sequence shown here is derived from an EMBL/GenBank/DDBJ whole genome shotgun (WGS) entry which is preliminary data.</text>
</comment>
<proteinExistence type="predicted"/>
<dbReference type="AlphaFoldDB" id="A0A699XS65"/>
<feature type="non-terminal residue" evidence="2">
    <location>
        <position position="1"/>
    </location>
</feature>
<reference evidence="2" key="1">
    <citation type="journal article" date="2019" name="Sci. Rep.">
        <title>Draft genome of Tanacetum cinerariifolium, the natural source of mosquito coil.</title>
        <authorList>
            <person name="Yamashiro T."/>
            <person name="Shiraishi A."/>
            <person name="Satake H."/>
            <person name="Nakayama K."/>
        </authorList>
    </citation>
    <scope>NUCLEOTIDE SEQUENCE</scope>
</reference>
<sequence>GDEDPGEGRHDHGRGHPRNGLCRAGGRFGDLSRSGRSGRAGHAATDLPQRRTATVAAVFAELSRPQRVLAGRQAASADR</sequence>